<protein>
    <recommendedName>
        <fullName evidence="4">Lipoprotein</fullName>
    </recommendedName>
</protein>
<organism evidence="2 3">
    <name type="scientific">Roseovarius aquimarinus</name>
    <dbReference type="NCBI Taxonomy" id="1229156"/>
    <lineage>
        <taxon>Bacteria</taxon>
        <taxon>Pseudomonadati</taxon>
        <taxon>Pseudomonadota</taxon>
        <taxon>Alphaproteobacteria</taxon>
        <taxon>Rhodobacterales</taxon>
        <taxon>Roseobacteraceae</taxon>
        <taxon>Roseovarius</taxon>
    </lineage>
</organism>
<comment type="caution">
    <text evidence="2">The sequence shown here is derived from an EMBL/GenBank/DDBJ whole genome shotgun (WGS) entry which is preliminary data.</text>
</comment>
<evidence type="ECO:0000313" key="2">
    <source>
        <dbReference type="EMBL" id="MFH0252482.1"/>
    </source>
</evidence>
<dbReference type="Proteomes" id="UP001607157">
    <property type="component" value="Unassembled WGS sequence"/>
</dbReference>
<evidence type="ECO:0000256" key="1">
    <source>
        <dbReference type="SAM" id="SignalP"/>
    </source>
</evidence>
<evidence type="ECO:0000313" key="3">
    <source>
        <dbReference type="Proteomes" id="UP001607157"/>
    </source>
</evidence>
<keyword evidence="3" id="KW-1185">Reference proteome</keyword>
<reference evidence="2 3" key="1">
    <citation type="submission" date="2024-10" db="EMBL/GenBank/DDBJ databases">
        <authorList>
            <person name="Yang X.-N."/>
        </authorList>
    </citation>
    <scope>NUCLEOTIDE SEQUENCE [LARGE SCALE GENOMIC DNA]</scope>
    <source>
        <strain evidence="2 3">CAU 1059</strain>
    </source>
</reference>
<proteinExistence type="predicted"/>
<evidence type="ECO:0008006" key="4">
    <source>
        <dbReference type="Google" id="ProtNLM"/>
    </source>
</evidence>
<accession>A0ABW7I2U2</accession>
<keyword evidence="1" id="KW-0732">Signal</keyword>
<dbReference type="EMBL" id="JBIHMM010000001">
    <property type="protein sequence ID" value="MFH0252482.1"/>
    <property type="molecule type" value="Genomic_DNA"/>
</dbReference>
<dbReference type="RefSeq" id="WP_377169537.1">
    <property type="nucleotide sequence ID" value="NZ_JBHTJC010000001.1"/>
</dbReference>
<feature type="signal peptide" evidence="1">
    <location>
        <begin position="1"/>
        <end position="27"/>
    </location>
</feature>
<name>A0ABW7I2U2_9RHOB</name>
<sequence length="88" mass="9270">MSACLERIRPVLRLAALLTLAGGAALAQDCGCNPLPAEGIYGKAEPVTLSHVGGRAEACPTQLRLRAKRVDAPDMNVILTEWLGANCE</sequence>
<feature type="chain" id="PRO_5046874355" description="Lipoprotein" evidence="1">
    <location>
        <begin position="28"/>
        <end position="88"/>
    </location>
</feature>
<gene>
    <name evidence="2" type="ORF">ACGRVM_01130</name>
</gene>